<name>A0A6C0LEK4_9ZZZZ</name>
<organism evidence="2">
    <name type="scientific">viral metagenome</name>
    <dbReference type="NCBI Taxonomy" id="1070528"/>
    <lineage>
        <taxon>unclassified sequences</taxon>
        <taxon>metagenomes</taxon>
        <taxon>organismal metagenomes</taxon>
    </lineage>
</organism>
<dbReference type="AlphaFoldDB" id="A0A6C0LEK4"/>
<evidence type="ECO:0000256" key="1">
    <source>
        <dbReference type="SAM" id="MobiDB-lite"/>
    </source>
</evidence>
<dbReference type="InterPro" id="IPR009818">
    <property type="entry name" value="PAM2_motif"/>
</dbReference>
<feature type="compositionally biased region" description="Basic residues" evidence="1">
    <location>
        <begin position="59"/>
        <end position="88"/>
    </location>
</feature>
<protein>
    <submittedName>
        <fullName evidence="2">Uncharacterized protein</fullName>
    </submittedName>
</protein>
<sequence>MDNRQPKKVKEIEANIKGALTSREVAEKALEETKLNADAKPFVPSSEKDPTPAEAFGKKGGRSRRRKSLKKKTLKRRKALKKKSSRRS</sequence>
<dbReference type="EMBL" id="MN740468">
    <property type="protein sequence ID" value="QHU27994.1"/>
    <property type="molecule type" value="Genomic_DNA"/>
</dbReference>
<accession>A0A6C0LEK4</accession>
<evidence type="ECO:0000313" key="2">
    <source>
        <dbReference type="EMBL" id="QHU27994.1"/>
    </source>
</evidence>
<reference evidence="2" key="1">
    <citation type="journal article" date="2020" name="Nature">
        <title>Giant virus diversity and host interactions through global metagenomics.</title>
        <authorList>
            <person name="Schulz F."/>
            <person name="Roux S."/>
            <person name="Paez-Espino D."/>
            <person name="Jungbluth S."/>
            <person name="Walsh D.A."/>
            <person name="Denef V.J."/>
            <person name="McMahon K.D."/>
            <person name="Konstantinidis K.T."/>
            <person name="Eloe-Fadrosh E.A."/>
            <person name="Kyrpides N.C."/>
            <person name="Woyke T."/>
        </authorList>
    </citation>
    <scope>NUCLEOTIDE SEQUENCE</scope>
    <source>
        <strain evidence="2">GVMAG-M-3300027770-17</strain>
    </source>
</reference>
<feature type="region of interest" description="Disordered" evidence="1">
    <location>
        <begin position="36"/>
        <end position="88"/>
    </location>
</feature>
<dbReference type="Pfam" id="PF07145">
    <property type="entry name" value="PAM2"/>
    <property type="match status" value="1"/>
</dbReference>
<proteinExistence type="predicted"/>